<protein>
    <submittedName>
        <fullName evidence="1">DUF1902 domain-containing protein</fullName>
    </submittedName>
</protein>
<accession>A0ABS5JCB0</accession>
<proteinExistence type="predicted"/>
<reference evidence="2" key="1">
    <citation type="submission" date="2023-07" db="EMBL/GenBank/DDBJ databases">
        <title>Genome-inferred correspondence between phylogeny and metabolic traits in the wild Drosophila gut microbiome.</title>
        <authorList>
            <person name="Bueno E."/>
            <person name="Blow F."/>
            <person name="Douglas A.E."/>
        </authorList>
    </citation>
    <scope>NUCLEOTIDE SEQUENCE [LARGE SCALE GENOMIC DNA]</scope>
    <source>
        <strain evidence="2">JGM97</strain>
    </source>
</reference>
<gene>
    <name evidence="1" type="ORF">JK232_01715</name>
</gene>
<keyword evidence="2" id="KW-1185">Reference proteome</keyword>
<dbReference type="Proteomes" id="UP000680634">
    <property type="component" value="Unassembled WGS sequence"/>
</dbReference>
<name>A0ABS5JCB0_9GAMM</name>
<evidence type="ECO:0000313" key="1">
    <source>
        <dbReference type="EMBL" id="MBS0967604.1"/>
    </source>
</evidence>
<evidence type="ECO:0000313" key="2">
    <source>
        <dbReference type="Proteomes" id="UP000680634"/>
    </source>
</evidence>
<dbReference type="RefSeq" id="WP_072928369.1">
    <property type="nucleotide sequence ID" value="NZ_FQXW01000005.1"/>
</dbReference>
<comment type="caution">
    <text evidence="1">The sequence shown here is derived from an EMBL/GenBank/DDBJ whole genome shotgun (WGS) entry which is preliminary data.</text>
</comment>
<organism evidence="1 2">
    <name type="scientific">Nissabacter archeti</name>
    <dbReference type="NCBI Taxonomy" id="1917880"/>
    <lineage>
        <taxon>Bacteria</taxon>
        <taxon>Pseudomonadati</taxon>
        <taxon>Pseudomonadota</taxon>
        <taxon>Gammaproteobacteria</taxon>
        <taxon>Enterobacterales</taxon>
        <taxon>Yersiniaceae</taxon>
        <taxon>Nissabacter</taxon>
    </lineage>
</organism>
<dbReference type="EMBL" id="JAERKB010000001">
    <property type="protein sequence ID" value="MBS0967604.1"/>
    <property type="molecule type" value="Genomic_DNA"/>
</dbReference>
<sequence>MKNLRCMIYPQNGVIVAICLDLSLAAQSDSMQKARDALEEQIADYLQEAGAEPEHTEAMLRRRAPFSLWVKYYRIALLMKLNLPKGPSSVFTEPCPAL</sequence>